<protein>
    <submittedName>
        <fullName evidence="2">Uncharacterized protein</fullName>
    </submittedName>
</protein>
<dbReference type="Proteomes" id="UP000269265">
    <property type="component" value="Unassembled WGS sequence"/>
</dbReference>
<accession>A0A3R8S9S1</accession>
<feature type="region of interest" description="Disordered" evidence="1">
    <location>
        <begin position="16"/>
        <end position="50"/>
    </location>
</feature>
<evidence type="ECO:0000313" key="3">
    <source>
        <dbReference type="Proteomes" id="UP000269265"/>
    </source>
</evidence>
<dbReference type="AlphaFoldDB" id="A0A3R8S9S1"/>
<name>A0A3R8S9S1_9BURK</name>
<dbReference type="RefSeq" id="WP_125242134.1">
    <property type="nucleotide sequence ID" value="NZ_RSED01000003.1"/>
</dbReference>
<gene>
    <name evidence="2" type="ORF">EIP75_05000</name>
</gene>
<comment type="caution">
    <text evidence="2">The sequence shown here is derived from an EMBL/GenBank/DDBJ whole genome shotgun (WGS) entry which is preliminary data.</text>
</comment>
<keyword evidence="3" id="KW-1185">Reference proteome</keyword>
<evidence type="ECO:0000313" key="2">
    <source>
        <dbReference type="EMBL" id="RRS05566.1"/>
    </source>
</evidence>
<sequence length="182" mass="20971">MASFFFLDDHPARAGRKAAARAATPVREPSASSAALRQDAPAPEWAPSSSFRKEVRPPALFARSQPQWRRWVTTAWHWLWDEQDLEDHPRVLQGLNQVKTEFMSVVWDLQSYTATRARESITQARSLRELWHLRADVFRVIAVHRGQAEAYRRMESLNRHFPVRITSACDQAPVPMGKVSPW</sequence>
<dbReference type="OrthoDB" id="8687298at2"/>
<evidence type="ECO:0000256" key="1">
    <source>
        <dbReference type="SAM" id="MobiDB-lite"/>
    </source>
</evidence>
<organism evidence="2 3">
    <name type="scientific">Aquabacterium soli</name>
    <dbReference type="NCBI Taxonomy" id="2493092"/>
    <lineage>
        <taxon>Bacteria</taxon>
        <taxon>Pseudomonadati</taxon>
        <taxon>Pseudomonadota</taxon>
        <taxon>Betaproteobacteria</taxon>
        <taxon>Burkholderiales</taxon>
        <taxon>Aquabacterium</taxon>
    </lineage>
</organism>
<proteinExistence type="predicted"/>
<dbReference type="EMBL" id="RSED01000003">
    <property type="protein sequence ID" value="RRS05566.1"/>
    <property type="molecule type" value="Genomic_DNA"/>
</dbReference>
<reference evidence="2 3" key="1">
    <citation type="submission" date="2018-12" db="EMBL/GenBank/DDBJ databases">
        <title>The whole draft genome of Aquabacterium sp. SJQ9.</title>
        <authorList>
            <person name="Sun L."/>
            <person name="Gao X."/>
            <person name="Chen W."/>
            <person name="Huang K."/>
        </authorList>
    </citation>
    <scope>NUCLEOTIDE SEQUENCE [LARGE SCALE GENOMIC DNA]</scope>
    <source>
        <strain evidence="2 3">SJQ9</strain>
    </source>
</reference>